<dbReference type="InterPro" id="IPR000524">
    <property type="entry name" value="Tscrpt_reg_HTH_GntR"/>
</dbReference>
<proteinExistence type="predicted"/>
<dbReference type="InterPro" id="IPR036388">
    <property type="entry name" value="WH-like_DNA-bd_sf"/>
</dbReference>
<evidence type="ECO:0000313" key="5">
    <source>
        <dbReference type="EMBL" id="MFC0522019.1"/>
    </source>
</evidence>
<comment type="caution">
    <text evidence="5">The sequence shown here is derived from an EMBL/GenBank/DDBJ whole genome shotgun (WGS) entry which is preliminary data.</text>
</comment>
<organism evidence="5 6">
    <name type="scientific">Pontibacillus salicampi</name>
    <dbReference type="NCBI Taxonomy" id="1449801"/>
    <lineage>
        <taxon>Bacteria</taxon>
        <taxon>Bacillati</taxon>
        <taxon>Bacillota</taxon>
        <taxon>Bacilli</taxon>
        <taxon>Bacillales</taxon>
        <taxon>Bacillaceae</taxon>
        <taxon>Pontibacillus</taxon>
    </lineage>
</organism>
<gene>
    <name evidence="5" type="ORF">ACFFGV_00250</name>
</gene>
<reference evidence="5 6" key="1">
    <citation type="submission" date="2024-09" db="EMBL/GenBank/DDBJ databases">
        <authorList>
            <person name="Sun Q."/>
            <person name="Mori K."/>
        </authorList>
    </citation>
    <scope>NUCLEOTIDE SEQUENCE [LARGE SCALE GENOMIC DNA]</scope>
    <source>
        <strain evidence="5 6">NCAIM B.02529</strain>
    </source>
</reference>
<feature type="domain" description="HTH gntR-type" evidence="4">
    <location>
        <begin position="9"/>
        <end position="77"/>
    </location>
</feature>
<keyword evidence="6" id="KW-1185">Reference proteome</keyword>
<dbReference type="Proteomes" id="UP001589836">
    <property type="component" value="Unassembled WGS sequence"/>
</dbReference>
<dbReference type="Pfam" id="PF00392">
    <property type="entry name" value="GntR"/>
    <property type="match status" value="1"/>
</dbReference>
<dbReference type="SMART" id="SM00345">
    <property type="entry name" value="HTH_GNTR"/>
    <property type="match status" value="1"/>
</dbReference>
<protein>
    <submittedName>
        <fullName evidence="5">GntR family transcriptional regulator</fullName>
    </submittedName>
</protein>
<dbReference type="EMBL" id="JBHLTP010000001">
    <property type="protein sequence ID" value="MFC0522019.1"/>
    <property type="molecule type" value="Genomic_DNA"/>
</dbReference>
<accession>A0ABV6LI13</accession>
<dbReference type="Gene3D" id="1.10.10.10">
    <property type="entry name" value="Winged helix-like DNA-binding domain superfamily/Winged helix DNA-binding domain"/>
    <property type="match status" value="1"/>
</dbReference>
<evidence type="ECO:0000256" key="3">
    <source>
        <dbReference type="ARBA" id="ARBA00023163"/>
    </source>
</evidence>
<dbReference type="PROSITE" id="PS50949">
    <property type="entry name" value="HTH_GNTR"/>
    <property type="match status" value="1"/>
</dbReference>
<evidence type="ECO:0000259" key="4">
    <source>
        <dbReference type="PROSITE" id="PS50949"/>
    </source>
</evidence>
<keyword evidence="1" id="KW-0805">Transcription regulation</keyword>
<evidence type="ECO:0000313" key="6">
    <source>
        <dbReference type="Proteomes" id="UP001589836"/>
    </source>
</evidence>
<keyword evidence="3" id="KW-0804">Transcription</keyword>
<dbReference type="SUPFAM" id="SSF46785">
    <property type="entry name" value="Winged helix' DNA-binding domain"/>
    <property type="match status" value="1"/>
</dbReference>
<dbReference type="PANTHER" id="PTHR38445">
    <property type="entry name" value="HTH-TYPE TRANSCRIPTIONAL REPRESSOR YTRA"/>
    <property type="match status" value="1"/>
</dbReference>
<name>A0ABV6LI13_9BACI</name>
<sequence>MEQDLSVDKPIFQQIAEKISAGILDESMAEGDRIPSTNEIAKFYQINPATAAKGINLLVDEGVVYKKRGIGMFVADGARQIVLNKRREDFYQDYIIPLKGEADKLGISNEDIHQLLEEER</sequence>
<dbReference type="RefSeq" id="WP_377344497.1">
    <property type="nucleotide sequence ID" value="NZ_JBHLTP010000001.1"/>
</dbReference>
<evidence type="ECO:0000256" key="1">
    <source>
        <dbReference type="ARBA" id="ARBA00023015"/>
    </source>
</evidence>
<dbReference type="InterPro" id="IPR036390">
    <property type="entry name" value="WH_DNA-bd_sf"/>
</dbReference>
<dbReference type="PANTHER" id="PTHR38445:SF10">
    <property type="entry name" value="GNTR-FAMILY TRANSCRIPTIONAL REGULATOR"/>
    <property type="match status" value="1"/>
</dbReference>
<evidence type="ECO:0000256" key="2">
    <source>
        <dbReference type="ARBA" id="ARBA00023125"/>
    </source>
</evidence>
<keyword evidence="2" id="KW-0238">DNA-binding</keyword>
<dbReference type="CDD" id="cd07377">
    <property type="entry name" value="WHTH_GntR"/>
    <property type="match status" value="1"/>
</dbReference>